<name>A0A2A6CG13_PRIPA</name>
<accession>A0A2A6CG13</accession>
<proteinExistence type="predicted"/>
<gene>
    <name evidence="1" type="primary">WBGene00276630</name>
</gene>
<reference evidence="2" key="1">
    <citation type="journal article" date="2008" name="Nat. Genet.">
        <title>The Pristionchus pacificus genome provides a unique perspective on nematode lifestyle and parasitism.</title>
        <authorList>
            <person name="Dieterich C."/>
            <person name="Clifton S.W."/>
            <person name="Schuster L.N."/>
            <person name="Chinwalla A."/>
            <person name="Delehaunty K."/>
            <person name="Dinkelacker I."/>
            <person name="Fulton L."/>
            <person name="Fulton R."/>
            <person name="Godfrey J."/>
            <person name="Minx P."/>
            <person name="Mitreva M."/>
            <person name="Roeseler W."/>
            <person name="Tian H."/>
            <person name="Witte H."/>
            <person name="Yang S.P."/>
            <person name="Wilson R.K."/>
            <person name="Sommer R.J."/>
        </authorList>
    </citation>
    <scope>NUCLEOTIDE SEQUENCE [LARGE SCALE GENOMIC DNA]</scope>
    <source>
        <strain evidence="2">PS312</strain>
    </source>
</reference>
<dbReference type="Proteomes" id="UP000005239">
    <property type="component" value="Unassembled WGS sequence"/>
</dbReference>
<keyword evidence="2" id="KW-1185">Reference proteome</keyword>
<organism evidence="1 2">
    <name type="scientific">Pristionchus pacificus</name>
    <name type="common">Parasitic nematode worm</name>
    <dbReference type="NCBI Taxonomy" id="54126"/>
    <lineage>
        <taxon>Eukaryota</taxon>
        <taxon>Metazoa</taxon>
        <taxon>Ecdysozoa</taxon>
        <taxon>Nematoda</taxon>
        <taxon>Chromadorea</taxon>
        <taxon>Rhabditida</taxon>
        <taxon>Rhabditina</taxon>
        <taxon>Diplogasteromorpha</taxon>
        <taxon>Diplogasteroidea</taxon>
        <taxon>Neodiplogasteridae</taxon>
        <taxon>Pristionchus</taxon>
    </lineage>
</organism>
<sequence length="101" mass="11549">MAIMDPVPVSGVFLNDEKLSPPPLPVVSVEPTLCASHCHLSRQRQRFVIVTRVIDRWNVLSDEYAVSSPFTFRSHLLSLPSISFIHSSTIYFVKLMYMELR</sequence>
<dbReference type="AlphaFoldDB" id="A0A2A6CG13"/>
<evidence type="ECO:0000313" key="1">
    <source>
        <dbReference type="EnsemblMetazoa" id="PPA38261.1"/>
    </source>
</evidence>
<evidence type="ECO:0000313" key="2">
    <source>
        <dbReference type="Proteomes" id="UP000005239"/>
    </source>
</evidence>
<reference evidence="1" key="2">
    <citation type="submission" date="2022-06" db="UniProtKB">
        <authorList>
            <consortium name="EnsemblMetazoa"/>
        </authorList>
    </citation>
    <scope>IDENTIFICATION</scope>
    <source>
        <strain evidence="1">PS312</strain>
    </source>
</reference>
<protein>
    <submittedName>
        <fullName evidence="1">Uncharacterized protein</fullName>
    </submittedName>
</protein>
<dbReference type="EnsemblMetazoa" id="PPA38261.1">
    <property type="protein sequence ID" value="PPA38261.1"/>
    <property type="gene ID" value="WBGene00276630"/>
</dbReference>
<accession>A0A8R1YY59</accession>